<evidence type="ECO:0000256" key="1">
    <source>
        <dbReference type="SAM" id="Phobius"/>
    </source>
</evidence>
<evidence type="ECO:0000313" key="2">
    <source>
        <dbReference type="EMBL" id="MEP0815519.1"/>
    </source>
</evidence>
<comment type="caution">
    <text evidence="2">The sequence shown here is derived from an EMBL/GenBank/DDBJ whole genome shotgun (WGS) entry which is preliminary data.</text>
</comment>
<name>A0ABV0J173_9CYAN</name>
<keyword evidence="1" id="KW-0472">Membrane</keyword>
<keyword evidence="1" id="KW-0812">Transmembrane</keyword>
<evidence type="ECO:0008006" key="4">
    <source>
        <dbReference type="Google" id="ProtNLM"/>
    </source>
</evidence>
<evidence type="ECO:0000313" key="3">
    <source>
        <dbReference type="Proteomes" id="UP001464891"/>
    </source>
</evidence>
<gene>
    <name evidence="2" type="ORF">NC998_00240</name>
</gene>
<keyword evidence="1" id="KW-1133">Transmembrane helix</keyword>
<sequence length="68" mass="7404">MAETEVLACPKCGKKGLVRCIHSEDDLFQCIYCDYRRDLTQSRESEGGPGTVFLAIASALLIALLLLG</sequence>
<keyword evidence="3" id="KW-1185">Reference proteome</keyword>
<reference evidence="2 3" key="1">
    <citation type="submission" date="2022-04" db="EMBL/GenBank/DDBJ databases">
        <title>Positive selection, recombination, and allopatry shape intraspecific diversity of widespread and dominant cyanobacteria.</title>
        <authorList>
            <person name="Wei J."/>
            <person name="Shu W."/>
            <person name="Hu C."/>
        </authorList>
    </citation>
    <scope>NUCLEOTIDE SEQUENCE [LARGE SCALE GENOMIC DNA]</scope>
    <source>
        <strain evidence="2 3">GB2-A4</strain>
    </source>
</reference>
<proteinExistence type="predicted"/>
<dbReference type="EMBL" id="JAMPKM010000001">
    <property type="protein sequence ID" value="MEP0815519.1"/>
    <property type="molecule type" value="Genomic_DNA"/>
</dbReference>
<protein>
    <recommendedName>
        <fullName evidence="4">Replication restart DNA helicase PriA</fullName>
    </recommendedName>
</protein>
<feature type="transmembrane region" description="Helical" evidence="1">
    <location>
        <begin position="47"/>
        <end position="67"/>
    </location>
</feature>
<dbReference type="RefSeq" id="WP_190431072.1">
    <property type="nucleotide sequence ID" value="NZ_JAMPKM010000001.1"/>
</dbReference>
<accession>A0ABV0J173</accession>
<dbReference type="Proteomes" id="UP001464891">
    <property type="component" value="Unassembled WGS sequence"/>
</dbReference>
<organism evidence="2 3">
    <name type="scientific">Trichocoleus desertorum GB2-A4</name>
    <dbReference type="NCBI Taxonomy" id="2933944"/>
    <lineage>
        <taxon>Bacteria</taxon>
        <taxon>Bacillati</taxon>
        <taxon>Cyanobacteriota</taxon>
        <taxon>Cyanophyceae</taxon>
        <taxon>Leptolyngbyales</taxon>
        <taxon>Trichocoleusaceae</taxon>
        <taxon>Trichocoleus</taxon>
    </lineage>
</organism>